<protein>
    <recommendedName>
        <fullName evidence="3">Bacteriophage protein</fullName>
    </recommendedName>
</protein>
<sequence>MNTYQQLITAYHADKPKYLDTIGLSSAPFTAIQSTLGDFINKFDLDRAVDSQLDALGLWIGIGRVVRSTINGIYFSFDTTGLGYDQGSWQGVFDDMGFTALDDEAYRTILRAKILANNWDGTMATLSNIYQSVFPDDKTQIFAVDNLDMTMSVYLSGAPLPAVLQSIIAFGYLDVKPGGVRIADYTMVSEPGPLFGFDADNKYLSGFDKGMWGLDLKEITNG</sequence>
<gene>
    <name evidence="1" type="ORF">Z042_17870</name>
</gene>
<keyword evidence="2" id="KW-1185">Reference proteome</keyword>
<reference evidence="1 2" key="2">
    <citation type="submission" date="2015-03" db="EMBL/GenBank/DDBJ databases">
        <authorList>
            <person name="Chan K.-G."/>
        </authorList>
    </citation>
    <scope>NUCLEOTIDE SEQUENCE [LARGE SCALE GENOMIC DNA]</scope>
    <source>
        <strain evidence="1 2">RB-25</strain>
    </source>
</reference>
<dbReference type="KEGG" id="sfo:Z042_17870"/>
<dbReference type="RefSeq" id="WP_024910427.1">
    <property type="nucleotide sequence ID" value="NZ_CP007044.2"/>
</dbReference>
<dbReference type="eggNOG" id="ENOG502ZC04">
    <property type="taxonomic scope" value="Bacteria"/>
</dbReference>
<accession>W0LBY6</accession>
<evidence type="ECO:0008006" key="3">
    <source>
        <dbReference type="Google" id="ProtNLM"/>
    </source>
</evidence>
<reference evidence="1 2" key="1">
    <citation type="submission" date="2014-01" db="EMBL/GenBank/DDBJ databases">
        <title>Isolation of Serratia multitudinisentens RB-25 from Ex-Landfill site.</title>
        <authorList>
            <person name="Robson E.H.J."/>
        </authorList>
    </citation>
    <scope>NUCLEOTIDE SEQUENCE [LARGE SCALE GENOMIC DNA]</scope>
    <source>
        <strain evidence="1 2">RB-25</strain>
    </source>
</reference>
<organism evidence="1 2">
    <name type="scientific">Chania multitudinisentens RB-25</name>
    <dbReference type="NCBI Taxonomy" id="1441930"/>
    <lineage>
        <taxon>Bacteria</taxon>
        <taxon>Pseudomonadati</taxon>
        <taxon>Pseudomonadota</taxon>
        <taxon>Gammaproteobacteria</taxon>
        <taxon>Enterobacterales</taxon>
        <taxon>Yersiniaceae</taxon>
        <taxon>Chania</taxon>
    </lineage>
</organism>
<dbReference type="HOGENOM" id="CLU_076286_0_0_6"/>
<dbReference type="AlphaFoldDB" id="W0LBY6"/>
<dbReference type="Proteomes" id="UP000019030">
    <property type="component" value="Chromosome"/>
</dbReference>
<proteinExistence type="predicted"/>
<name>W0LBY6_9GAMM</name>
<dbReference type="EMBL" id="CP007044">
    <property type="protein sequence ID" value="AHG21261.1"/>
    <property type="molecule type" value="Genomic_DNA"/>
</dbReference>
<dbReference type="Pfam" id="PF11041">
    <property type="entry name" value="Phage_Wedge1"/>
    <property type="match status" value="1"/>
</dbReference>
<dbReference type="InterPro" id="IPR021283">
    <property type="entry name" value="Phage_Wedge1"/>
</dbReference>
<dbReference type="STRING" id="1441930.Z042_17870"/>
<evidence type="ECO:0000313" key="2">
    <source>
        <dbReference type="Proteomes" id="UP000019030"/>
    </source>
</evidence>
<dbReference type="OrthoDB" id="5465402at2"/>
<evidence type="ECO:0000313" key="1">
    <source>
        <dbReference type="EMBL" id="AHG21261.1"/>
    </source>
</evidence>
<dbReference type="PATRIC" id="fig|1441930.4.peg.3528"/>